<feature type="chain" id="PRO_5001522081" evidence="2">
    <location>
        <begin position="18"/>
        <end position="151"/>
    </location>
</feature>
<evidence type="ECO:0000256" key="2">
    <source>
        <dbReference type="SAM" id="SignalP"/>
    </source>
</evidence>
<dbReference type="PANTHER" id="PTHR24271:SF73">
    <property type="entry name" value="PROSTATE-SPECIFIC ANTIGEN"/>
    <property type="match status" value="1"/>
</dbReference>
<name>A0A023JMN4_PANTR</name>
<feature type="signal peptide" evidence="2">
    <location>
        <begin position="1"/>
        <end position="17"/>
    </location>
</feature>
<organism evidence="4">
    <name type="scientific">Pan troglodytes</name>
    <name type="common">Chimpanzee</name>
    <dbReference type="NCBI Taxonomy" id="9598"/>
    <lineage>
        <taxon>Eukaryota</taxon>
        <taxon>Metazoa</taxon>
        <taxon>Chordata</taxon>
        <taxon>Craniata</taxon>
        <taxon>Vertebrata</taxon>
        <taxon>Euteleostomi</taxon>
        <taxon>Mammalia</taxon>
        <taxon>Eutheria</taxon>
        <taxon>Euarchontoglires</taxon>
        <taxon>Primates</taxon>
        <taxon>Haplorrhini</taxon>
        <taxon>Catarrhini</taxon>
        <taxon>Hominidae</taxon>
        <taxon>Pan</taxon>
    </lineage>
</organism>
<feature type="domain" description="Peptidase S1" evidence="3">
    <location>
        <begin position="25"/>
        <end position="151"/>
    </location>
</feature>
<protein>
    <submittedName>
        <fullName evidence="4">Prostate specific antigen variant 3</fullName>
    </submittedName>
</protein>
<dbReference type="PANTHER" id="PTHR24271">
    <property type="entry name" value="KALLIKREIN-RELATED"/>
    <property type="match status" value="1"/>
</dbReference>
<dbReference type="Pfam" id="PF00089">
    <property type="entry name" value="Trypsin"/>
    <property type="match status" value="1"/>
</dbReference>
<keyword evidence="1" id="KW-1015">Disulfide bond</keyword>
<dbReference type="AlphaFoldDB" id="A0A023JMN4"/>
<evidence type="ECO:0000313" key="4">
    <source>
        <dbReference type="EMBL" id="AHL26481.1"/>
    </source>
</evidence>
<reference evidence="4" key="1">
    <citation type="journal article" date="2014" name="PLoS ONE">
        <title>Analysis of prostate-specific antigen transcripts in chimpanzees, cynomolgus monkeys, baboons, and african green monkeys.</title>
        <authorList>
            <person name="Mubiru J.N."/>
            <person name="Yang A.S."/>
            <person name="Olsen C."/>
            <person name="Nayak S."/>
            <person name="Livi C.B."/>
            <person name="Dick E.J.Jr."/>
            <person name="Owston M."/>
            <person name="Garcia-Forey M."/>
            <person name="Shade R.E."/>
            <person name="Rogers J."/>
        </authorList>
    </citation>
    <scope>NUCLEOTIDE SEQUENCE</scope>
</reference>
<dbReference type="InterPro" id="IPR018114">
    <property type="entry name" value="TRYPSIN_HIS"/>
</dbReference>
<dbReference type="EMBL" id="KC853009">
    <property type="protein sequence ID" value="AHL26481.1"/>
    <property type="molecule type" value="mRNA"/>
</dbReference>
<dbReference type="Gene3D" id="2.40.10.10">
    <property type="entry name" value="Trypsin-like serine proteases"/>
    <property type="match status" value="1"/>
</dbReference>
<dbReference type="InterPro" id="IPR043504">
    <property type="entry name" value="Peptidase_S1_PA_chymotrypsin"/>
</dbReference>
<dbReference type="GO" id="GO:0004252">
    <property type="term" value="F:serine-type endopeptidase activity"/>
    <property type="evidence" value="ECO:0007669"/>
    <property type="project" value="InterPro"/>
</dbReference>
<dbReference type="SUPFAM" id="SSF50494">
    <property type="entry name" value="Trypsin-like serine proteases"/>
    <property type="match status" value="1"/>
</dbReference>
<proteinExistence type="evidence at transcript level"/>
<dbReference type="GO" id="GO:0006508">
    <property type="term" value="P:proteolysis"/>
    <property type="evidence" value="ECO:0007669"/>
    <property type="project" value="InterPro"/>
</dbReference>
<dbReference type="PROSITE" id="PS50240">
    <property type="entry name" value="TRYPSIN_DOM"/>
    <property type="match status" value="1"/>
</dbReference>
<evidence type="ECO:0000256" key="1">
    <source>
        <dbReference type="ARBA" id="ARBA00023157"/>
    </source>
</evidence>
<accession>A0A023JMN4</accession>
<dbReference type="PROSITE" id="PS00134">
    <property type="entry name" value="TRYPSIN_HIS"/>
    <property type="match status" value="1"/>
</dbReference>
<keyword evidence="2" id="KW-0732">Signal</keyword>
<dbReference type="InterPro" id="IPR001254">
    <property type="entry name" value="Trypsin_dom"/>
</dbReference>
<dbReference type="InterPro" id="IPR009003">
    <property type="entry name" value="Peptidase_S1_PA"/>
</dbReference>
<evidence type="ECO:0000259" key="3">
    <source>
        <dbReference type="PROSITE" id="PS50240"/>
    </source>
</evidence>
<sequence length="151" mass="16472">MWVLVVFLTLSVTWIGAVPLILSRIVGGWECKKHSQPWQVLVASRGRAVCGGVLVHPQWVLTAAHCIRNKSVILLGRHSLFHPEDTGQPRPHAAPPVRACRDHGCCEGHGPAHPGASTGDHLLRLRLGQHRTRGVLDPKETSVCGPPGYFQ</sequence>